<accession>A0A0F7S171</accession>
<dbReference type="Proteomes" id="UP000242770">
    <property type="component" value="Unassembled WGS sequence"/>
</dbReference>
<proteinExistence type="predicted"/>
<reference evidence="2" key="1">
    <citation type="submission" date="2014-06" db="EMBL/GenBank/DDBJ databases">
        <authorList>
            <person name="Berkman P.J."/>
        </authorList>
    </citation>
    <scope>NUCLEOTIDE SEQUENCE [LARGE SCALE GENOMIC DNA]</scope>
</reference>
<protein>
    <submittedName>
        <fullName evidence="1">Uncharacterized protein</fullName>
    </submittedName>
</protein>
<name>A0A0F7S171_9BASI</name>
<gene>
    <name evidence="1" type="primary">SSCI13100.1</name>
</gene>
<evidence type="ECO:0000313" key="2">
    <source>
        <dbReference type="Proteomes" id="UP000242770"/>
    </source>
</evidence>
<dbReference type="EMBL" id="CCFA01000672">
    <property type="protein sequence ID" value="CDW96622.1"/>
    <property type="molecule type" value="Genomic_DNA"/>
</dbReference>
<sequence>MPTWRFRGQFRTLSTKNVLIFGLGGEYLGCLAAPPSRQPLFVHEF</sequence>
<dbReference type="AlphaFoldDB" id="A0A0F7S171"/>
<keyword evidence="2" id="KW-1185">Reference proteome</keyword>
<evidence type="ECO:0000313" key="1">
    <source>
        <dbReference type="EMBL" id="CDW96622.1"/>
    </source>
</evidence>
<organism evidence="1 2">
    <name type="scientific">Sporisorium scitamineum</name>
    <dbReference type="NCBI Taxonomy" id="49012"/>
    <lineage>
        <taxon>Eukaryota</taxon>
        <taxon>Fungi</taxon>
        <taxon>Dikarya</taxon>
        <taxon>Basidiomycota</taxon>
        <taxon>Ustilaginomycotina</taxon>
        <taxon>Ustilaginomycetes</taxon>
        <taxon>Ustilaginales</taxon>
        <taxon>Ustilaginaceae</taxon>
        <taxon>Sporisorium</taxon>
    </lineage>
</organism>